<name>A0A814SRS7_ADIRI</name>
<evidence type="ECO:0000256" key="1">
    <source>
        <dbReference type="SAM" id="MobiDB-lite"/>
    </source>
</evidence>
<reference evidence="2" key="1">
    <citation type="submission" date="2021-02" db="EMBL/GenBank/DDBJ databases">
        <authorList>
            <person name="Nowell W R."/>
        </authorList>
    </citation>
    <scope>NUCLEOTIDE SEQUENCE</scope>
</reference>
<evidence type="ECO:0000313" key="4">
    <source>
        <dbReference type="Proteomes" id="UP000663828"/>
    </source>
</evidence>
<keyword evidence="4" id="KW-1185">Reference proteome</keyword>
<proteinExistence type="predicted"/>
<dbReference type="Proteomes" id="UP000663828">
    <property type="component" value="Unassembled WGS sequence"/>
</dbReference>
<sequence>MKYSLRKSFNSRRRKDITGDDDQINPRNDHVVTSSNSHLVKSKQSKGFLRRRRYSASPPRSSSPNRNKTKTSEHPYNNHINDEDDDDDPFSTSVNSNPRLRPFDKLTDQIRKSFRNTLTRQRPRLESNNSNKRLIFKSNDENHPVNLLISPISTGLTSPITLPAEKTTDTSDNTKLPPKRRKAPLAPTHMNQSKSVPNPECSTLNITDQQESGYISSPNDSQTKKTKFNRSFRAQISLLFKKRHAKQQQIVNCLDDDLDHQHHDDQDDAPDKKQTFAQRFDTLRRSLHLGKRNSLKKGTNYLLSNE</sequence>
<gene>
    <name evidence="2" type="ORF">EDS130_LOCUS22565</name>
    <name evidence="3" type="ORF">XAT740_LOCUS29801</name>
</gene>
<feature type="compositionally biased region" description="Low complexity" evidence="1">
    <location>
        <begin position="55"/>
        <end position="64"/>
    </location>
</feature>
<dbReference type="Proteomes" id="UP000663852">
    <property type="component" value="Unassembled WGS sequence"/>
</dbReference>
<evidence type="ECO:0000313" key="2">
    <source>
        <dbReference type="EMBL" id="CAF1150120.1"/>
    </source>
</evidence>
<feature type="region of interest" description="Disordered" evidence="1">
    <location>
        <begin position="1"/>
        <end position="103"/>
    </location>
</feature>
<comment type="caution">
    <text evidence="2">The sequence shown here is derived from an EMBL/GenBank/DDBJ whole genome shotgun (WGS) entry which is preliminary data.</text>
</comment>
<dbReference type="EMBL" id="CAJNOR010002618">
    <property type="protein sequence ID" value="CAF1318943.1"/>
    <property type="molecule type" value="Genomic_DNA"/>
</dbReference>
<dbReference type="OrthoDB" id="10046021at2759"/>
<feature type="region of interest" description="Disordered" evidence="1">
    <location>
        <begin position="162"/>
        <end position="200"/>
    </location>
</feature>
<feature type="compositionally biased region" description="Polar residues" evidence="1">
    <location>
        <begin position="189"/>
        <end position="200"/>
    </location>
</feature>
<accession>A0A814SRS7</accession>
<dbReference type="AlphaFoldDB" id="A0A814SRS7"/>
<feature type="compositionally biased region" description="Basic residues" evidence="1">
    <location>
        <begin position="40"/>
        <end position="54"/>
    </location>
</feature>
<protein>
    <submittedName>
        <fullName evidence="2">Uncharacterized protein</fullName>
    </submittedName>
</protein>
<organism evidence="2 5">
    <name type="scientific">Adineta ricciae</name>
    <name type="common">Rotifer</name>
    <dbReference type="NCBI Taxonomy" id="249248"/>
    <lineage>
        <taxon>Eukaryota</taxon>
        <taxon>Metazoa</taxon>
        <taxon>Spiralia</taxon>
        <taxon>Gnathifera</taxon>
        <taxon>Rotifera</taxon>
        <taxon>Eurotatoria</taxon>
        <taxon>Bdelloidea</taxon>
        <taxon>Adinetida</taxon>
        <taxon>Adinetidae</taxon>
        <taxon>Adineta</taxon>
    </lineage>
</organism>
<dbReference type="EMBL" id="CAJNOJ010000119">
    <property type="protein sequence ID" value="CAF1150120.1"/>
    <property type="molecule type" value="Genomic_DNA"/>
</dbReference>
<evidence type="ECO:0000313" key="3">
    <source>
        <dbReference type="EMBL" id="CAF1318943.1"/>
    </source>
</evidence>
<evidence type="ECO:0000313" key="5">
    <source>
        <dbReference type="Proteomes" id="UP000663852"/>
    </source>
</evidence>